<keyword evidence="5" id="KW-1185">Reference proteome</keyword>
<organism evidence="4 5">
    <name type="scientific">Coraliomargarita sinensis</name>
    <dbReference type="NCBI Taxonomy" id="2174842"/>
    <lineage>
        <taxon>Bacteria</taxon>
        <taxon>Pseudomonadati</taxon>
        <taxon>Verrucomicrobiota</taxon>
        <taxon>Opitutia</taxon>
        <taxon>Puniceicoccales</taxon>
        <taxon>Coraliomargaritaceae</taxon>
        <taxon>Coraliomargarita</taxon>
    </lineage>
</organism>
<proteinExistence type="predicted"/>
<dbReference type="Proteomes" id="UP000247099">
    <property type="component" value="Unassembled WGS sequence"/>
</dbReference>
<dbReference type="InParanoid" id="A0A317ZFI5"/>
<evidence type="ECO:0000256" key="2">
    <source>
        <dbReference type="SAM" id="MobiDB-lite"/>
    </source>
</evidence>
<dbReference type="InterPro" id="IPR022385">
    <property type="entry name" value="Rhs_assc_core"/>
</dbReference>
<evidence type="ECO:0000259" key="3">
    <source>
        <dbReference type="Pfam" id="PF25023"/>
    </source>
</evidence>
<dbReference type="InterPro" id="IPR050708">
    <property type="entry name" value="T6SS_VgrG/RHS"/>
</dbReference>
<comment type="caution">
    <text evidence="4">The sequence shown here is derived from an EMBL/GenBank/DDBJ whole genome shotgun (WGS) entry which is preliminary data.</text>
</comment>
<evidence type="ECO:0000313" key="5">
    <source>
        <dbReference type="Proteomes" id="UP000247099"/>
    </source>
</evidence>
<feature type="domain" description="Teneurin-like YD-shell" evidence="3">
    <location>
        <begin position="1725"/>
        <end position="1953"/>
    </location>
</feature>
<reference evidence="4 5" key="1">
    <citation type="submission" date="2018-05" db="EMBL/GenBank/DDBJ databases">
        <title>Coraliomargarita sinensis sp. nov., isolated from a marine solar saltern.</title>
        <authorList>
            <person name="Zhou L.Y."/>
        </authorList>
    </citation>
    <scope>NUCLEOTIDE SEQUENCE [LARGE SCALE GENOMIC DNA]</scope>
    <source>
        <strain evidence="4 5">WN38</strain>
    </source>
</reference>
<dbReference type="Pfam" id="PF25023">
    <property type="entry name" value="TEN_YD-shell"/>
    <property type="match status" value="1"/>
</dbReference>
<dbReference type="Gene3D" id="2.180.10.10">
    <property type="entry name" value="RHS repeat-associated core"/>
    <property type="match status" value="3"/>
</dbReference>
<dbReference type="InterPro" id="IPR031325">
    <property type="entry name" value="RHS_repeat"/>
</dbReference>
<name>A0A317ZFI5_9BACT</name>
<dbReference type="PANTHER" id="PTHR32305:SF15">
    <property type="entry name" value="PROTEIN RHSA-RELATED"/>
    <property type="match status" value="1"/>
</dbReference>
<dbReference type="NCBIfam" id="TIGR03696">
    <property type="entry name" value="Rhs_assc_core"/>
    <property type="match status" value="1"/>
</dbReference>
<dbReference type="InterPro" id="IPR056823">
    <property type="entry name" value="TEN-like_YD-shell"/>
</dbReference>
<feature type="region of interest" description="Disordered" evidence="2">
    <location>
        <begin position="1598"/>
        <end position="1628"/>
    </location>
</feature>
<accession>A0A317ZFI5</accession>
<dbReference type="PANTHER" id="PTHR32305">
    <property type="match status" value="1"/>
</dbReference>
<feature type="region of interest" description="Disordered" evidence="2">
    <location>
        <begin position="1228"/>
        <end position="1248"/>
    </location>
</feature>
<dbReference type="Pfam" id="PF05593">
    <property type="entry name" value="RHS_repeat"/>
    <property type="match status" value="1"/>
</dbReference>
<keyword evidence="1" id="KW-0677">Repeat</keyword>
<sequence>MQKSLLNLMRKRIFIYCLLVFKLGAGFLGASPCGPAAKFDPTGVSSIMVSGRAVIKGFSQYTEVPDGELPTLYRIQSWKGINWFTSFCRWEIGEGSIYSGMNRINQEGELILGKAIKSFEQGYCEAGNPVETEEFSELNNSFYTPDYADVHPAWCYRDKFTTIISKNTYQANASYLDGGPGNYCGSAYYERYGSLFVDIEETMSNPESVHDVLLSSVNEPVVRQVPLGAFDREAASYKTSLDVEETYLHTRGSFLEIPVKANSVQFEISFEGLCPGDYYADFQLNSQQVTSDTDEPPAPVEYYRTDVIRFSVKQSDDGYKEISYDVPLVEGRHVWLANLPQAISATRCSDELAASSSELGSVSWSVSLGRVGYEQSAGNIWLMSEEINANLFTPAALSLDSDVKERCEVIYDDSTGVVRQVMSAEVLVDVVVISSDIYEIRLYPSDGLKRGYRTNYYDTSSAEELVVYRFERIGTGMDTLRISETRGGDTSFEEFYNDAGADLWRHKRGSGLVIEELAVSHSAGIIAKTRTLTDGSGKTASKVLERFKPIAGLNQRFERVEDPDGDALTTRWIYYDDPKNDGESYGRLRTKIDPTGYWETYSYDSETRRIGKTVSQYLDAPPGSPESQCQVERVLWSEIPDMDGDQVPESLKTVVMKVMGKETSRVHTIDFSALVENVRREYEPAPFAERFLGGNVNDVGQEYYTTEKVYRSSFRDRWIIEAIAEGAEWNDSSNTRVTKQRFYESGPFEGRLRYVLGSDGLLVSYDYRETNDGGTMVTTHKGIPEGPELSRVSRGTKIRENYNAVGSLVSREVIDVETSIVVEYQHATTFDEQGRVTGYAYSDGTTTRSNYNCCGLADETDIYGNTTSYFYDDLGRVDSEVRLGITTDYTYDAAGRIVEKAVIGTDNTSEIIQEQRFYTPSGELDYKLDAMSRTTDYERMENGAGQTVRTTINPDGGNVKKIYHQDGRLKSVDGSAAYPKQYEYGVVFDTHNNRSFNATFVKEILLGDNGGEEEFTATYYDMLGRVYKIEYPKLTSEGSVFAYKYYDKKGRLVREVEPGDGTSTLYEYDALGRTITTALDVDADQQIDYAGADQITRTAESYFEDPVKGFVRRSTVELWEIDDLDQPTVIQTKDVALSSQDVWTSIYGQNSHQSLKISGSGTYSQVRTAQDGTVNNTTYVDGYRKELKVSHPETGSLEQKKYNYDVFGRLDSVDDVRNGVTDYDYYPDGRIQSVTRPDPDTSKEGIGYDPQTTEYVYRINLEDGRLISVTLPDASRQHSAFGPRGGLMKRWGSKTYPVEYTYDHAGRKESMTTWQNFDEEKGVGINGSATTQWIYNRRGLLKEKRYDVIDTSTYTPGPRYAYDDTGRLHTRTSARSLVTTYRYHRGTGRLQKVVYSDATSGVTNTYTRAGRLKTVQDESGIRQLQYDTGRLTSVEWGSGALAGFRVERGYDEYLRPNFLRLSQEEREVYNVNYGYYPDSRLRQVSHGHSLFEYGYHPESQLLNRTTSRYRGQIGLQVEREWDRLNRLASIETAFGYSKVPLQAFDYIYNDLNQREQVRTLGSKYWEYGYDDMGQVKSANKRRDSDGASLPGYGSHYAYDDIGNRRTSGPRTASEPGYSEYFSGSDATGDQGANALNQYGGRRLSRSVQVIGEADASASVTVNDGPATRVDEVFGAIIDYSTEDAPDEARYETLTTVAKLSEAGEDGADLVSVKDGRAYLAPNPENFVYDADGNLIEDGRWKYTWNAENRLVAMETLAVAYNVGAPRQKLEFAYDSRGRRFSKKVYEWDTLSSSFQLSSSTRYLYNGWNLIAEIDAMAPSSPAIRSTYVWGLDLSGTTQGAGGVGGLLAVNNQNGSTYYPAFDGNGNVMAYYAADTGESVAEFEYGPFGEPLRETGPNAEAFNFRFSTKYQDLETELLYYGFRYYDPVTGRWPSRDPIGERGGLNLYGMVGNDPVNIFDILGLQGSRSSRSGYTPDGGPWLTREYWTMRFDTSQNPTLSRPGLFGLKRRVADYRTSDYVVPETANFTISISTGPNRTPGSDFGKVNTLDIPTGTKTFPVTPNADRIPNPDKVPDGVYPCLIRVKCNQKCKCGNDSKTVSWTPRDGVFASFIPGTLYQTNPYSTLPANTGWECRPDSGFEESSWSGSLAQSFCGDGKKKCSSAK</sequence>
<dbReference type="EMBL" id="QHJQ01000015">
    <property type="protein sequence ID" value="PXA02933.1"/>
    <property type="molecule type" value="Genomic_DNA"/>
</dbReference>
<evidence type="ECO:0000313" key="4">
    <source>
        <dbReference type="EMBL" id="PXA02933.1"/>
    </source>
</evidence>
<gene>
    <name evidence="4" type="ORF">DDZ13_14620</name>
</gene>
<protein>
    <recommendedName>
        <fullName evidence="3">Teneurin-like YD-shell domain-containing protein</fullName>
    </recommendedName>
</protein>
<evidence type="ECO:0000256" key="1">
    <source>
        <dbReference type="ARBA" id="ARBA00022737"/>
    </source>
</evidence>